<dbReference type="Proteomes" id="UP001235939">
    <property type="component" value="Chromosome 03"/>
</dbReference>
<proteinExistence type="predicted"/>
<feature type="compositionally biased region" description="Basic and acidic residues" evidence="1">
    <location>
        <begin position="72"/>
        <end position="93"/>
    </location>
</feature>
<keyword evidence="3" id="KW-1185">Reference proteome</keyword>
<name>A0ABY6KEG3_9ARAC</name>
<feature type="region of interest" description="Disordered" evidence="1">
    <location>
        <begin position="24"/>
        <end position="102"/>
    </location>
</feature>
<reference evidence="2 3" key="1">
    <citation type="submission" date="2022-01" db="EMBL/GenBank/DDBJ databases">
        <title>A chromosomal length assembly of Cordylochernes scorpioides.</title>
        <authorList>
            <person name="Zeh D."/>
            <person name="Zeh J."/>
        </authorList>
    </citation>
    <scope>NUCLEOTIDE SEQUENCE [LARGE SCALE GENOMIC DNA]</scope>
    <source>
        <strain evidence="2">IN4F17</strain>
        <tissue evidence="2">Whole Body</tissue>
    </source>
</reference>
<sequence length="206" mass="23283">MALYNKSYQDFNIISVVDRITKTKDTKRRKLDSPDRSEKVQRWKSKPNSPTMRPGYLPPTRDDILGGNAAPRDLRRPANTDRQRREQADRANDSPEIPASDERFLCSSSQPNLYEIAVYDGFGRRQDGQVVIFEAKPENPGPQVRGSPEDTEGFDDEGPDMPAAPVAMSLVENRQRVSSDTTYFAYFAAEEMVMAWYSGPTGKIQD</sequence>
<feature type="compositionally biased region" description="Basic and acidic residues" evidence="1">
    <location>
        <begin position="31"/>
        <end position="41"/>
    </location>
</feature>
<evidence type="ECO:0000313" key="3">
    <source>
        <dbReference type="Proteomes" id="UP001235939"/>
    </source>
</evidence>
<feature type="compositionally biased region" description="Acidic residues" evidence="1">
    <location>
        <begin position="149"/>
        <end position="159"/>
    </location>
</feature>
<gene>
    <name evidence="2" type="ORF">LAZ67_3006253</name>
</gene>
<evidence type="ECO:0000313" key="2">
    <source>
        <dbReference type="EMBL" id="UYV66035.1"/>
    </source>
</evidence>
<feature type="region of interest" description="Disordered" evidence="1">
    <location>
        <begin position="136"/>
        <end position="163"/>
    </location>
</feature>
<dbReference type="EMBL" id="CP092865">
    <property type="protein sequence ID" value="UYV66035.1"/>
    <property type="molecule type" value="Genomic_DNA"/>
</dbReference>
<evidence type="ECO:0000256" key="1">
    <source>
        <dbReference type="SAM" id="MobiDB-lite"/>
    </source>
</evidence>
<protein>
    <submittedName>
        <fullName evidence="2">Uncharacterized protein</fullName>
    </submittedName>
</protein>
<accession>A0ABY6KEG3</accession>
<organism evidence="2 3">
    <name type="scientific">Cordylochernes scorpioides</name>
    <dbReference type="NCBI Taxonomy" id="51811"/>
    <lineage>
        <taxon>Eukaryota</taxon>
        <taxon>Metazoa</taxon>
        <taxon>Ecdysozoa</taxon>
        <taxon>Arthropoda</taxon>
        <taxon>Chelicerata</taxon>
        <taxon>Arachnida</taxon>
        <taxon>Pseudoscorpiones</taxon>
        <taxon>Cheliferoidea</taxon>
        <taxon>Chernetidae</taxon>
        <taxon>Cordylochernes</taxon>
    </lineage>
</organism>